<evidence type="ECO:0000256" key="1">
    <source>
        <dbReference type="SAM" id="MobiDB-lite"/>
    </source>
</evidence>
<dbReference type="AlphaFoldDB" id="H6SP39"/>
<dbReference type="HOGENOM" id="CLU_965134_0_0_5"/>
<evidence type="ECO:0000313" key="3">
    <source>
        <dbReference type="Proteomes" id="UP000033220"/>
    </source>
</evidence>
<proteinExistence type="predicted"/>
<feature type="region of interest" description="Disordered" evidence="1">
    <location>
        <begin position="1"/>
        <end position="27"/>
    </location>
</feature>
<evidence type="ECO:0000313" key="2">
    <source>
        <dbReference type="EMBL" id="CCG07111.1"/>
    </source>
</evidence>
<dbReference type="eggNOG" id="ENOG502Z8KN">
    <property type="taxonomic scope" value="Bacteria"/>
</dbReference>
<organism evidence="2 3">
    <name type="scientific">Pararhodospirillum photometricum DSM 122</name>
    <dbReference type="NCBI Taxonomy" id="1150469"/>
    <lineage>
        <taxon>Bacteria</taxon>
        <taxon>Pseudomonadati</taxon>
        <taxon>Pseudomonadota</taxon>
        <taxon>Alphaproteobacteria</taxon>
        <taxon>Rhodospirillales</taxon>
        <taxon>Rhodospirillaceae</taxon>
        <taxon>Pararhodospirillum</taxon>
    </lineage>
</organism>
<dbReference type="Proteomes" id="UP000033220">
    <property type="component" value="Chromosome DSM 122"/>
</dbReference>
<dbReference type="GO" id="GO:0030701">
    <property type="term" value="F:NAD+-dinitrogen-reductase ADP-D-ribosyltransferase activity"/>
    <property type="evidence" value="ECO:0007669"/>
    <property type="project" value="UniProtKB-EC"/>
</dbReference>
<dbReference type="EMBL" id="HE663493">
    <property type="protein sequence ID" value="CCG07111.1"/>
    <property type="molecule type" value="Genomic_DNA"/>
</dbReference>
<dbReference type="GO" id="GO:0009399">
    <property type="term" value="P:nitrogen fixation"/>
    <property type="evidence" value="ECO:0007669"/>
    <property type="project" value="InterPro"/>
</dbReference>
<name>H6SP39_PARPM</name>
<protein>
    <submittedName>
        <fullName evidence="2">NAD(+)--dinitrogen-reductase ADP-D-ribosyltransferase</fullName>
        <ecNumber evidence="2">2.4.2.37</ecNumber>
    </submittedName>
</protein>
<dbReference type="InterPro" id="IPR009953">
    <property type="entry name" value="DRA_trans"/>
</dbReference>
<keyword evidence="3" id="KW-1185">Reference proteome</keyword>
<sequence length="311" mass="35261">MEKEKAGEARPPQTPPSLVDGAPRKRGVWGGRASPAFSFAERIRVTDDDPDRWYSTNSVGVPSWLLASPLFNARAPALTLHGTRETHPGLFRVLDEAGSQEEAAEIFDHYMTVQFGPIFEGQNGPSWRRTYLDLLRGWGVDSSSPHGAVLKGWVESRFGLVPTYHKETLGGFPSEAWAVYFEEKASRCYHASGINFQLDLLYEYAQWCLRRFAHPGPRRVTLWRGSNDCEQQLLEGTLRDPWCVLRLNNVISFTSSRERADEFGDWVLEVDIPTCKLLYFPGLIREPVFNSEREYLVLGGAYLVAARRSLY</sequence>
<dbReference type="KEGG" id="rpm:RSPPHO_00485"/>
<gene>
    <name evidence="2" type="ORF">RSPPHO_00485</name>
</gene>
<reference evidence="2 3" key="1">
    <citation type="submission" date="2012-02" db="EMBL/GenBank/DDBJ databases">
        <title>Shotgun genome sequence of Phaeospirillum photometricum DSM 122.</title>
        <authorList>
            <person name="Duquesne K."/>
            <person name="Sturgis J."/>
        </authorList>
    </citation>
    <scope>NUCLEOTIDE SEQUENCE [LARGE SCALE GENOMIC DNA]</scope>
    <source>
        <strain evidence="3">DSM122</strain>
    </source>
</reference>
<keyword evidence="2" id="KW-0808">Transferase</keyword>
<dbReference type="STRING" id="1150469.RSPPHO_00485"/>
<keyword evidence="2" id="KW-0328">Glycosyltransferase</keyword>
<dbReference type="EC" id="2.4.2.37" evidence="2"/>
<dbReference type="PATRIC" id="fig|1150469.3.peg.572"/>
<dbReference type="Pfam" id="PF07357">
    <property type="entry name" value="DRAT"/>
    <property type="match status" value="1"/>
</dbReference>
<accession>H6SP39</accession>